<evidence type="ECO:0000313" key="3">
    <source>
        <dbReference type="Proteomes" id="UP000824120"/>
    </source>
</evidence>
<evidence type="ECO:0000313" key="2">
    <source>
        <dbReference type="EMBL" id="KAG5571188.1"/>
    </source>
</evidence>
<keyword evidence="1" id="KW-1133">Transmembrane helix</keyword>
<name>A0A9J5W7J0_SOLCO</name>
<dbReference type="AlphaFoldDB" id="A0A9J5W7J0"/>
<reference evidence="2 3" key="1">
    <citation type="submission" date="2020-09" db="EMBL/GenBank/DDBJ databases">
        <title>De no assembly of potato wild relative species, Solanum commersonii.</title>
        <authorList>
            <person name="Cho K."/>
        </authorList>
    </citation>
    <scope>NUCLEOTIDE SEQUENCE [LARGE SCALE GENOMIC DNA]</scope>
    <source>
        <strain evidence="2">LZ3.2</strain>
        <tissue evidence="2">Leaf</tissue>
    </source>
</reference>
<keyword evidence="1" id="KW-0472">Membrane</keyword>
<keyword evidence="1" id="KW-0812">Transmembrane</keyword>
<gene>
    <name evidence="2" type="ORF">H5410_060954</name>
</gene>
<feature type="transmembrane region" description="Helical" evidence="1">
    <location>
        <begin position="21"/>
        <end position="38"/>
    </location>
</feature>
<proteinExistence type="predicted"/>
<accession>A0A9J5W7J0</accession>
<keyword evidence="3" id="KW-1185">Reference proteome</keyword>
<comment type="caution">
    <text evidence="2">The sequence shown here is derived from an EMBL/GenBank/DDBJ whole genome shotgun (WGS) entry which is preliminary data.</text>
</comment>
<dbReference type="EMBL" id="JACXVP010000012">
    <property type="protein sequence ID" value="KAG5571188.1"/>
    <property type="molecule type" value="Genomic_DNA"/>
</dbReference>
<sequence length="65" mass="7662">MRKEDERREEKRRGSSIHRDSCVLLWIFTMGLIPKGYVNFHSVGLVHPHANHVIFSEISFLKLKD</sequence>
<evidence type="ECO:0000256" key="1">
    <source>
        <dbReference type="SAM" id="Phobius"/>
    </source>
</evidence>
<protein>
    <submittedName>
        <fullName evidence="2">Uncharacterized protein</fullName>
    </submittedName>
</protein>
<organism evidence="2 3">
    <name type="scientific">Solanum commersonii</name>
    <name type="common">Commerson's wild potato</name>
    <name type="synonym">Commerson's nightshade</name>
    <dbReference type="NCBI Taxonomy" id="4109"/>
    <lineage>
        <taxon>Eukaryota</taxon>
        <taxon>Viridiplantae</taxon>
        <taxon>Streptophyta</taxon>
        <taxon>Embryophyta</taxon>
        <taxon>Tracheophyta</taxon>
        <taxon>Spermatophyta</taxon>
        <taxon>Magnoliopsida</taxon>
        <taxon>eudicotyledons</taxon>
        <taxon>Gunneridae</taxon>
        <taxon>Pentapetalae</taxon>
        <taxon>asterids</taxon>
        <taxon>lamiids</taxon>
        <taxon>Solanales</taxon>
        <taxon>Solanaceae</taxon>
        <taxon>Solanoideae</taxon>
        <taxon>Solaneae</taxon>
        <taxon>Solanum</taxon>
    </lineage>
</organism>
<dbReference type="Proteomes" id="UP000824120">
    <property type="component" value="Chromosome 12"/>
</dbReference>